<dbReference type="Pfam" id="PF03995">
    <property type="entry name" value="Inhibitor_I36"/>
    <property type="match status" value="1"/>
</dbReference>
<dbReference type="RefSeq" id="WP_160821421.1">
    <property type="nucleotide sequence ID" value="NZ_JBHSXE010000001.1"/>
</dbReference>
<gene>
    <name evidence="2" type="ORF">ACFQKB_31085</name>
</gene>
<comment type="caution">
    <text evidence="2">The sequence shown here is derived from an EMBL/GenBank/DDBJ whole genome shotgun (WGS) entry which is preliminary data.</text>
</comment>
<evidence type="ECO:0000313" key="3">
    <source>
        <dbReference type="Proteomes" id="UP001596380"/>
    </source>
</evidence>
<dbReference type="Proteomes" id="UP001596380">
    <property type="component" value="Unassembled WGS sequence"/>
</dbReference>
<keyword evidence="3" id="KW-1185">Reference proteome</keyword>
<feature type="chain" id="PRO_5046518240" evidence="1">
    <location>
        <begin position="27"/>
        <end position="174"/>
    </location>
</feature>
<sequence>MKIVQLGLGAAAAATAFGLTIPPAHAVGTLTAEPSGSDVQAQINTQLRDHPGGRQLDAHRVAYKGGSVVMTFPAATRAATPCPTGWYCFYQYKNFGGRMLQFRDCGGTQYFTDYGFKGKTTSWRNTTGHLVITYEQDTDPIRLLWRELARSESSFVGEGQDNRADYFDTICNGG</sequence>
<feature type="signal peptide" evidence="1">
    <location>
        <begin position="1"/>
        <end position="26"/>
    </location>
</feature>
<proteinExistence type="predicted"/>
<name>A0ABW2CV90_9ACTN</name>
<keyword evidence="1" id="KW-0732">Signal</keyword>
<dbReference type="EMBL" id="JBHSXS010000025">
    <property type="protein sequence ID" value="MFC6884240.1"/>
    <property type="molecule type" value="Genomic_DNA"/>
</dbReference>
<organism evidence="2 3">
    <name type="scientific">Actinomadura yumaensis</name>
    <dbReference type="NCBI Taxonomy" id="111807"/>
    <lineage>
        <taxon>Bacteria</taxon>
        <taxon>Bacillati</taxon>
        <taxon>Actinomycetota</taxon>
        <taxon>Actinomycetes</taxon>
        <taxon>Streptosporangiales</taxon>
        <taxon>Thermomonosporaceae</taxon>
        <taxon>Actinomadura</taxon>
    </lineage>
</organism>
<accession>A0ABW2CV90</accession>
<protein>
    <submittedName>
        <fullName evidence="2">Peptidase inhibitor family I36 protein</fullName>
    </submittedName>
</protein>
<evidence type="ECO:0000256" key="1">
    <source>
        <dbReference type="SAM" id="SignalP"/>
    </source>
</evidence>
<evidence type="ECO:0000313" key="2">
    <source>
        <dbReference type="EMBL" id="MFC6884240.1"/>
    </source>
</evidence>
<reference evidence="3" key="1">
    <citation type="journal article" date="2019" name="Int. J. Syst. Evol. Microbiol.">
        <title>The Global Catalogue of Microorganisms (GCM) 10K type strain sequencing project: providing services to taxonomists for standard genome sequencing and annotation.</title>
        <authorList>
            <consortium name="The Broad Institute Genomics Platform"/>
            <consortium name="The Broad Institute Genome Sequencing Center for Infectious Disease"/>
            <person name="Wu L."/>
            <person name="Ma J."/>
        </authorList>
    </citation>
    <scope>NUCLEOTIDE SEQUENCE [LARGE SCALE GENOMIC DNA]</scope>
    <source>
        <strain evidence="3">JCM 3369</strain>
    </source>
</reference>